<dbReference type="Pfam" id="PF09299">
    <property type="entry name" value="Mu-transpos_C"/>
    <property type="match status" value="1"/>
</dbReference>
<dbReference type="GO" id="GO:0003676">
    <property type="term" value="F:nucleic acid binding"/>
    <property type="evidence" value="ECO:0007669"/>
    <property type="project" value="InterPro"/>
</dbReference>
<dbReference type="EMBL" id="SNWQ01000039">
    <property type="protein sequence ID" value="TDO30243.1"/>
    <property type="molecule type" value="Genomic_DNA"/>
</dbReference>
<dbReference type="RefSeq" id="WP_133805710.1">
    <property type="nucleotide sequence ID" value="NZ_SNWQ01000039.1"/>
</dbReference>
<reference evidence="3 4" key="1">
    <citation type="submission" date="2019-03" db="EMBL/GenBank/DDBJ databases">
        <title>Genomic Encyclopedia of Type Strains, Phase III (KMG-III): the genomes of soil and plant-associated and newly described type strains.</title>
        <authorList>
            <person name="Whitman W."/>
        </authorList>
    </citation>
    <scope>NUCLEOTIDE SEQUENCE [LARGE SCALE GENOMIC DNA]</scope>
    <source>
        <strain evidence="3 4">VKM Ac-2527</strain>
    </source>
</reference>
<dbReference type="Gene3D" id="1.10.10.60">
    <property type="entry name" value="Homeodomain-like"/>
    <property type="match status" value="1"/>
</dbReference>
<dbReference type="GO" id="GO:0015074">
    <property type="term" value="P:DNA integration"/>
    <property type="evidence" value="ECO:0007669"/>
    <property type="project" value="InterPro"/>
</dbReference>
<protein>
    <submittedName>
        <fullName evidence="3">Putative transposase</fullName>
    </submittedName>
</protein>
<comment type="caution">
    <text evidence="3">The sequence shown here is derived from an EMBL/GenBank/DDBJ whole genome shotgun (WGS) entry which is preliminary data.</text>
</comment>
<dbReference type="InterPro" id="IPR001584">
    <property type="entry name" value="Integrase_cat-core"/>
</dbReference>
<sequence>MADDQAVVERGVLSADAARWELAVRRAGVIGRLAQRDRVSVAAADEAAAELGVSRRQVYVLVKRWRAGEGLASDLLPGKSSGGRGGERLADEVEAVVRSVLRTRYLTRQRRSVASICREISWECKARGVRPPSRGAVQRRIARLEPVKATTAREGRDVARARQSAGGAPPPVTGVLERVQIDHTPADVIVVDERHRMPIGRPYVTAAIDEASRCVPGLVVTLEAPSATSVGLCLAHMAIDKRAWLEGLGVDAVWPMSGKPGELYVDNAAEFKSEALRRGCDQHGIRINYRPPGRPHFGGIVERLIGTMMRMLHELPGTTFSNTGERGDYDSDAKAVLTLRELQRWLALATACYHGEPHEGLGGRTPAGVWAERVAEAGPAITVTNETAFLVDFLPVLRRSLTRTGFQIDHVQYYCDALKPWIARRERLGRFVLRRDPRDISRIWALDPEGTTYVEVPYRTWSRPAISVWEQQAAVARLRELGRAEVDENALFAMVGRMREITEEAATTSRKARRNTERRRSNPPRSHTTAPVPDPPKSDPGVVAAAPFEVIEQW</sequence>
<evidence type="ECO:0000313" key="4">
    <source>
        <dbReference type="Proteomes" id="UP000295388"/>
    </source>
</evidence>
<keyword evidence="4" id="KW-1185">Reference proteome</keyword>
<feature type="region of interest" description="Disordered" evidence="1">
    <location>
        <begin position="503"/>
        <end position="545"/>
    </location>
</feature>
<dbReference type="AlphaFoldDB" id="A0A4R6J4D7"/>
<feature type="domain" description="Integrase catalytic" evidence="2">
    <location>
        <begin position="165"/>
        <end position="374"/>
    </location>
</feature>
<evidence type="ECO:0000259" key="2">
    <source>
        <dbReference type="PROSITE" id="PS50994"/>
    </source>
</evidence>
<dbReference type="InterPro" id="IPR055247">
    <property type="entry name" value="InsJ-like_HTH"/>
</dbReference>
<dbReference type="PANTHER" id="PTHR35004:SF7">
    <property type="entry name" value="INTEGRASE PROTEIN"/>
    <property type="match status" value="1"/>
</dbReference>
<dbReference type="InterPro" id="IPR012337">
    <property type="entry name" value="RNaseH-like_sf"/>
</dbReference>
<dbReference type="SUPFAM" id="SSF53098">
    <property type="entry name" value="Ribonuclease H-like"/>
    <property type="match status" value="1"/>
</dbReference>
<dbReference type="Gene3D" id="3.30.420.10">
    <property type="entry name" value="Ribonuclease H-like superfamily/Ribonuclease H"/>
    <property type="match status" value="1"/>
</dbReference>
<proteinExistence type="predicted"/>
<evidence type="ECO:0000313" key="3">
    <source>
        <dbReference type="EMBL" id="TDO30243.1"/>
    </source>
</evidence>
<name>A0A4R6J4D7_9ACTN</name>
<dbReference type="PANTHER" id="PTHR35004">
    <property type="entry name" value="TRANSPOSASE RV3428C-RELATED"/>
    <property type="match status" value="1"/>
</dbReference>
<dbReference type="PROSITE" id="PS50994">
    <property type="entry name" value="INTEGRASE"/>
    <property type="match status" value="1"/>
</dbReference>
<dbReference type="Proteomes" id="UP000295388">
    <property type="component" value="Unassembled WGS sequence"/>
</dbReference>
<dbReference type="InterPro" id="IPR015378">
    <property type="entry name" value="Transposase-like_Mu_C"/>
</dbReference>
<accession>A0A4R6J4D7</accession>
<dbReference type="OrthoDB" id="52928at2"/>
<evidence type="ECO:0000256" key="1">
    <source>
        <dbReference type="SAM" id="MobiDB-lite"/>
    </source>
</evidence>
<gene>
    <name evidence="3" type="ORF">EV643_13942</name>
</gene>
<dbReference type="Pfam" id="PF13518">
    <property type="entry name" value="HTH_28"/>
    <property type="match status" value="1"/>
</dbReference>
<organism evidence="3 4">
    <name type="scientific">Kribbella caucasensis</name>
    <dbReference type="NCBI Taxonomy" id="2512215"/>
    <lineage>
        <taxon>Bacteria</taxon>
        <taxon>Bacillati</taxon>
        <taxon>Actinomycetota</taxon>
        <taxon>Actinomycetes</taxon>
        <taxon>Propionibacteriales</taxon>
        <taxon>Kribbellaceae</taxon>
        <taxon>Kribbella</taxon>
    </lineage>
</organism>
<dbReference type="InterPro" id="IPR036397">
    <property type="entry name" value="RNaseH_sf"/>
</dbReference>
<feature type="region of interest" description="Disordered" evidence="1">
    <location>
        <begin position="152"/>
        <end position="171"/>
    </location>
</feature>